<feature type="signal peptide" evidence="6">
    <location>
        <begin position="1"/>
        <end position="19"/>
    </location>
</feature>
<dbReference type="PRINTS" id="PR00439">
    <property type="entry name" value="11SGLOBULIN"/>
</dbReference>
<evidence type="ECO:0000256" key="4">
    <source>
        <dbReference type="ARBA" id="ARBA00023129"/>
    </source>
</evidence>
<keyword evidence="3 6" id="KW-0758">Storage protein</keyword>
<comment type="caution">
    <text evidence="9">The sequence shown here is derived from an EMBL/GenBank/DDBJ whole genome shotgun (WGS) entry which is preliminary data.</text>
</comment>
<keyword evidence="5 6" id="KW-1015">Disulfide bond</keyword>
<keyword evidence="10" id="KW-1185">Reference proteome</keyword>
<dbReference type="Pfam" id="PF00190">
    <property type="entry name" value="Cupin_1"/>
    <property type="match status" value="2"/>
</dbReference>
<evidence type="ECO:0000256" key="6">
    <source>
        <dbReference type="RuleBase" id="RU003681"/>
    </source>
</evidence>
<comment type="subunit">
    <text evidence="6">Hexamer; each subunit is composed of an acidic and a basic chain derived from a single precursor and linked by a disulfide bond.</text>
</comment>
<dbReference type="InterPro" id="IPR006044">
    <property type="entry name" value="11S_seedstore_pln"/>
</dbReference>
<evidence type="ECO:0000313" key="10">
    <source>
        <dbReference type="Proteomes" id="UP001163823"/>
    </source>
</evidence>
<feature type="compositionally biased region" description="Low complexity" evidence="7">
    <location>
        <begin position="150"/>
        <end position="160"/>
    </location>
</feature>
<feature type="region of interest" description="Disordered" evidence="7">
    <location>
        <begin position="223"/>
        <end position="252"/>
    </location>
</feature>
<name>A0AAD7Q0M3_QUISA</name>
<feature type="compositionally biased region" description="Basic and acidic residues" evidence="7">
    <location>
        <begin position="311"/>
        <end position="323"/>
    </location>
</feature>
<feature type="domain" description="Cupin type-1" evidence="8">
    <location>
        <begin position="346"/>
        <end position="495"/>
    </location>
</feature>
<feature type="compositionally biased region" description="Basic and acidic residues" evidence="7">
    <location>
        <begin position="126"/>
        <end position="149"/>
    </location>
</feature>
<dbReference type="GO" id="GO:0005783">
    <property type="term" value="C:endoplasmic reticulum"/>
    <property type="evidence" value="ECO:0007669"/>
    <property type="project" value="UniProtKB-ARBA"/>
</dbReference>
<dbReference type="InterPro" id="IPR014710">
    <property type="entry name" value="RmlC-like_jellyroll"/>
</dbReference>
<feature type="region of interest" description="Disordered" evidence="7">
    <location>
        <begin position="294"/>
        <end position="335"/>
    </location>
</feature>
<dbReference type="GO" id="GO:0048316">
    <property type="term" value="P:seed development"/>
    <property type="evidence" value="ECO:0007669"/>
    <property type="project" value="UniProtKB-ARBA"/>
</dbReference>
<sequence>MAKSLYVCFLLLFVANCLASRDQGRQQQQQQFNECQLDRINALQPDNRIEHEAGRTEVWDHNQDQLRCAGVAVVKRTIDSNGLHLPSYANAPQLHYVIQGRGILGIIFPGCAETFEESEESQQGQRGERGQGRREQQEREERGRGRREQQQGQGQRFQEQQQDRHQKIRHIRQGDIIAIPAGVAYWSYNHENSPLVIVSLLDTSNNDNQLDQNPRRFYLAGNPEEEHQQQGQRQQGQSGKGRRGQQGQGNNIYSGFATEFLSDVFQVNEETIRQLQGENDDRRNIVKVQGGLSVIRPRESRQGEEEEEEREERSRERREEQERGHRRGGRGGNGLEETICTLRIKENLNDPQRADFYNPQAGRISTVNSFTLPILNNLQLSAERVVLYRNGIYAPYWNINAHGILYITRGRGRIQIVDHNGNQVFNDDVEEGQLLTVPQNFAVAQQAGNEGLEYINFRTNDNAIINPLVGRTSAIRAIPEDVLANAFQIPLQEARQLKYNRNEDILFSGSESRSQEGYIKL</sequence>
<accession>A0AAD7Q0M3</accession>
<dbReference type="PROSITE" id="PS00305">
    <property type="entry name" value="11S_SEED_STORAGE"/>
    <property type="match status" value="1"/>
</dbReference>
<organism evidence="9 10">
    <name type="scientific">Quillaja saponaria</name>
    <name type="common">Soap bark tree</name>
    <dbReference type="NCBI Taxonomy" id="32244"/>
    <lineage>
        <taxon>Eukaryota</taxon>
        <taxon>Viridiplantae</taxon>
        <taxon>Streptophyta</taxon>
        <taxon>Embryophyta</taxon>
        <taxon>Tracheophyta</taxon>
        <taxon>Spermatophyta</taxon>
        <taxon>Magnoliopsida</taxon>
        <taxon>eudicotyledons</taxon>
        <taxon>Gunneridae</taxon>
        <taxon>Pentapetalae</taxon>
        <taxon>rosids</taxon>
        <taxon>fabids</taxon>
        <taxon>Fabales</taxon>
        <taxon>Quillajaceae</taxon>
        <taxon>Quillaja</taxon>
    </lineage>
</organism>
<dbReference type="PANTHER" id="PTHR31189">
    <property type="entry name" value="OS03G0336100 PROTEIN-RELATED"/>
    <property type="match status" value="1"/>
</dbReference>
<evidence type="ECO:0000313" key="9">
    <source>
        <dbReference type="EMBL" id="KAJ7972648.1"/>
    </source>
</evidence>
<dbReference type="GO" id="GO:0000326">
    <property type="term" value="C:protein storage vacuole"/>
    <property type="evidence" value="ECO:0007669"/>
    <property type="project" value="UniProtKB-ARBA"/>
</dbReference>
<evidence type="ECO:0000256" key="3">
    <source>
        <dbReference type="ARBA" id="ARBA00022761"/>
    </source>
</evidence>
<evidence type="ECO:0000256" key="1">
    <source>
        <dbReference type="ARBA" id="ARBA00007178"/>
    </source>
</evidence>
<protein>
    <submittedName>
        <fullName evidence="9">11S seed storage globulin</fullName>
    </submittedName>
</protein>
<dbReference type="PANTHER" id="PTHR31189:SF35">
    <property type="entry name" value="12S SEED STORAGE PROTEIN CRB"/>
    <property type="match status" value="1"/>
</dbReference>
<keyword evidence="4 6" id="KW-0708">Seed storage protein</keyword>
<dbReference type="CDD" id="cd02243">
    <property type="entry name" value="cupin_11S_legumin_C"/>
    <property type="match status" value="1"/>
</dbReference>
<evidence type="ECO:0000256" key="7">
    <source>
        <dbReference type="SAM" id="MobiDB-lite"/>
    </source>
</evidence>
<dbReference type="Proteomes" id="UP001163823">
    <property type="component" value="Chromosome 4"/>
</dbReference>
<dbReference type="EMBL" id="JARAOO010000004">
    <property type="protein sequence ID" value="KAJ7972648.1"/>
    <property type="molecule type" value="Genomic_DNA"/>
</dbReference>
<dbReference type="AlphaFoldDB" id="A0AAD7Q0M3"/>
<feature type="region of interest" description="Disordered" evidence="7">
    <location>
        <begin position="115"/>
        <end position="168"/>
    </location>
</feature>
<evidence type="ECO:0000256" key="5">
    <source>
        <dbReference type="ARBA" id="ARBA00023157"/>
    </source>
</evidence>
<evidence type="ECO:0000259" key="8">
    <source>
        <dbReference type="SMART" id="SM00835"/>
    </source>
</evidence>
<reference evidence="9" key="1">
    <citation type="journal article" date="2023" name="Science">
        <title>Elucidation of the pathway for biosynthesis of saponin adjuvants from the soapbark tree.</title>
        <authorList>
            <person name="Reed J."/>
            <person name="Orme A."/>
            <person name="El-Demerdash A."/>
            <person name="Owen C."/>
            <person name="Martin L.B.B."/>
            <person name="Misra R.C."/>
            <person name="Kikuchi S."/>
            <person name="Rejzek M."/>
            <person name="Martin A.C."/>
            <person name="Harkess A."/>
            <person name="Leebens-Mack J."/>
            <person name="Louveau T."/>
            <person name="Stephenson M.J."/>
            <person name="Osbourn A."/>
        </authorList>
    </citation>
    <scope>NUCLEOTIDE SEQUENCE</scope>
    <source>
        <strain evidence="9">S10</strain>
    </source>
</reference>
<dbReference type="InterPro" id="IPR006045">
    <property type="entry name" value="Cupin_1"/>
</dbReference>
<evidence type="ECO:0000256" key="2">
    <source>
        <dbReference type="ARBA" id="ARBA00022729"/>
    </source>
</evidence>
<dbReference type="SMART" id="SM00835">
    <property type="entry name" value="Cupin_1"/>
    <property type="match status" value="2"/>
</dbReference>
<dbReference type="SUPFAM" id="SSF51182">
    <property type="entry name" value="RmlC-like cupins"/>
    <property type="match status" value="1"/>
</dbReference>
<dbReference type="GO" id="GO:0045735">
    <property type="term" value="F:nutrient reservoir activity"/>
    <property type="evidence" value="ECO:0007669"/>
    <property type="project" value="UniProtKB-KW"/>
</dbReference>
<gene>
    <name evidence="9" type="ORF">O6P43_010504</name>
</gene>
<dbReference type="InterPro" id="IPR050253">
    <property type="entry name" value="Seed_Storage-Functional"/>
</dbReference>
<dbReference type="Gene3D" id="2.60.120.10">
    <property type="entry name" value="Jelly Rolls"/>
    <property type="match status" value="2"/>
</dbReference>
<comment type="similarity">
    <text evidence="1 6">Belongs to the 11S seed storage protein (globulins) family.</text>
</comment>
<keyword evidence="2 6" id="KW-0732">Signal</keyword>
<feature type="chain" id="PRO_5041776442" evidence="6">
    <location>
        <begin position="20"/>
        <end position="521"/>
    </location>
</feature>
<proteinExistence type="inferred from homology"/>
<dbReference type="InterPro" id="IPR011051">
    <property type="entry name" value="RmlC_Cupin_sf"/>
</dbReference>
<dbReference type="CDD" id="cd02242">
    <property type="entry name" value="cupin_11S_legumin_N"/>
    <property type="match status" value="1"/>
</dbReference>
<dbReference type="InterPro" id="IPR022379">
    <property type="entry name" value="11S_seedstore_CS"/>
</dbReference>
<dbReference type="FunFam" id="2.60.120.10:FF:000073">
    <property type="entry name" value="Glycinin G1"/>
    <property type="match status" value="1"/>
</dbReference>
<feature type="domain" description="Cupin type-1" evidence="8">
    <location>
        <begin position="40"/>
        <end position="273"/>
    </location>
</feature>
<dbReference type="KEGG" id="qsa:O6P43_010504"/>
<comment type="function">
    <text evidence="6">Seed storage protein.</text>
</comment>